<evidence type="ECO:0000313" key="6">
    <source>
        <dbReference type="EMBL" id="GGE62702.1"/>
    </source>
</evidence>
<evidence type="ECO:0000256" key="4">
    <source>
        <dbReference type="SAM" id="Phobius"/>
    </source>
</evidence>
<comment type="caution">
    <text evidence="6">The sequence shown here is derived from an EMBL/GenBank/DDBJ whole genome shotgun (WGS) entry which is preliminary data.</text>
</comment>
<feature type="domain" description="Histidine kinase" evidence="5">
    <location>
        <begin position="344"/>
        <end position="436"/>
    </location>
</feature>
<keyword evidence="1" id="KW-0808">Transferase</keyword>
<dbReference type="InterPro" id="IPR005467">
    <property type="entry name" value="His_kinase_dom"/>
</dbReference>
<dbReference type="Gene3D" id="1.20.5.1930">
    <property type="match status" value="1"/>
</dbReference>
<dbReference type="PROSITE" id="PS50109">
    <property type="entry name" value="HIS_KIN"/>
    <property type="match status" value="1"/>
</dbReference>
<dbReference type="AlphaFoldDB" id="A0A917ANB8"/>
<name>A0A917ANB8_9RHOB</name>
<evidence type="ECO:0000313" key="7">
    <source>
        <dbReference type="Proteomes" id="UP000606730"/>
    </source>
</evidence>
<dbReference type="InterPro" id="IPR050482">
    <property type="entry name" value="Sensor_HK_TwoCompSys"/>
</dbReference>
<reference evidence="6" key="2">
    <citation type="submission" date="2020-09" db="EMBL/GenBank/DDBJ databases">
        <authorList>
            <person name="Sun Q."/>
            <person name="Zhou Y."/>
        </authorList>
    </citation>
    <scope>NUCLEOTIDE SEQUENCE</scope>
    <source>
        <strain evidence="6">CGMCC 1.16012</strain>
    </source>
</reference>
<dbReference type="Pfam" id="PF07730">
    <property type="entry name" value="HisKA_3"/>
    <property type="match status" value="1"/>
</dbReference>
<keyword evidence="2 6" id="KW-0418">Kinase</keyword>
<dbReference type="InterPro" id="IPR011712">
    <property type="entry name" value="Sig_transdc_His_kin_sub3_dim/P"/>
</dbReference>
<evidence type="ECO:0000259" key="5">
    <source>
        <dbReference type="PROSITE" id="PS50109"/>
    </source>
</evidence>
<protein>
    <submittedName>
        <fullName evidence="6">Histidine kinase</fullName>
    </submittedName>
</protein>
<evidence type="ECO:0000256" key="2">
    <source>
        <dbReference type="ARBA" id="ARBA00022777"/>
    </source>
</evidence>
<feature type="transmembrane region" description="Helical" evidence="4">
    <location>
        <begin position="171"/>
        <end position="192"/>
    </location>
</feature>
<dbReference type="GO" id="GO:0046983">
    <property type="term" value="F:protein dimerization activity"/>
    <property type="evidence" value="ECO:0007669"/>
    <property type="project" value="InterPro"/>
</dbReference>
<dbReference type="Gene3D" id="3.30.565.10">
    <property type="entry name" value="Histidine kinase-like ATPase, C-terminal domain"/>
    <property type="match status" value="1"/>
</dbReference>
<dbReference type="SUPFAM" id="SSF55874">
    <property type="entry name" value="ATPase domain of HSP90 chaperone/DNA topoisomerase II/histidine kinase"/>
    <property type="match status" value="1"/>
</dbReference>
<evidence type="ECO:0000256" key="1">
    <source>
        <dbReference type="ARBA" id="ARBA00022679"/>
    </source>
</evidence>
<reference evidence="6" key="1">
    <citation type="journal article" date="2014" name="Int. J. Syst. Evol. Microbiol.">
        <title>Complete genome sequence of Corynebacterium casei LMG S-19264T (=DSM 44701T), isolated from a smear-ripened cheese.</title>
        <authorList>
            <consortium name="US DOE Joint Genome Institute (JGI-PGF)"/>
            <person name="Walter F."/>
            <person name="Albersmeier A."/>
            <person name="Kalinowski J."/>
            <person name="Ruckert C."/>
        </authorList>
    </citation>
    <scope>NUCLEOTIDE SEQUENCE</scope>
    <source>
        <strain evidence="6">CGMCC 1.16012</strain>
    </source>
</reference>
<dbReference type="CDD" id="cd16917">
    <property type="entry name" value="HATPase_UhpB-NarQ-NarX-like"/>
    <property type="match status" value="1"/>
</dbReference>
<keyword evidence="4" id="KW-0472">Membrane</keyword>
<dbReference type="InterPro" id="IPR036890">
    <property type="entry name" value="HATPase_C_sf"/>
</dbReference>
<organism evidence="6 7">
    <name type="scientific">Actibacterium pelagium</name>
    <dbReference type="NCBI Taxonomy" id="2029103"/>
    <lineage>
        <taxon>Bacteria</taxon>
        <taxon>Pseudomonadati</taxon>
        <taxon>Pseudomonadota</taxon>
        <taxon>Alphaproteobacteria</taxon>
        <taxon>Rhodobacterales</taxon>
        <taxon>Roseobacteraceae</taxon>
        <taxon>Actibacterium</taxon>
    </lineage>
</organism>
<keyword evidence="4" id="KW-0812">Transmembrane</keyword>
<dbReference type="Proteomes" id="UP000606730">
    <property type="component" value="Unassembled WGS sequence"/>
</dbReference>
<keyword evidence="3" id="KW-0902">Two-component regulatory system</keyword>
<gene>
    <name evidence="6" type="ORF">GCM10011517_33060</name>
</gene>
<sequence length="439" mass="47363">MIVAMVLVGGWVSSRIEQAVVQNTANDTAIFMESFVSPISQDLSQSDVLPIQAQRALAEVFETVPLKGRIVSYKLWKRGGLVAHASDPDIIGKTFPVTEDLRSAWLGSVAATFEDLDHIESESEAALGVPLLEIYTPIREAWSGEVIAVAEFYEAAEELSAEMTNARRNSWLVVSATFLGSGLMLFGIVAAGGRTIRRQKAMLLDQLLETQAVSEQNLRLRNRVVEASSRSTAQSDRFLRQLGAELHDGPAQYLSLAALRLDSALGGTKAAGEVDDIRQSLANALTEIRSISRGLAIPDLDRLSLRKLIDRAVQDGATAFASPPVLTFEGDEAPQIDYSAKLCLFRFLQEALSNAARHAPGAGVTIWGRACEKAVCLKVRDEGPGFDPEEAMQIRPDGGQGLLGLVDRAESLGGQVEIQSKPGAGCELILTLPLQSRDL</sequence>
<dbReference type="Pfam" id="PF02518">
    <property type="entry name" value="HATPase_c"/>
    <property type="match status" value="1"/>
</dbReference>
<dbReference type="GO" id="GO:0016020">
    <property type="term" value="C:membrane"/>
    <property type="evidence" value="ECO:0007669"/>
    <property type="project" value="InterPro"/>
</dbReference>
<dbReference type="SMART" id="SM00387">
    <property type="entry name" value="HATPase_c"/>
    <property type="match status" value="1"/>
</dbReference>
<keyword evidence="4" id="KW-1133">Transmembrane helix</keyword>
<proteinExistence type="predicted"/>
<dbReference type="InterPro" id="IPR003594">
    <property type="entry name" value="HATPase_dom"/>
</dbReference>
<dbReference type="EMBL" id="BMKN01000003">
    <property type="protein sequence ID" value="GGE62702.1"/>
    <property type="molecule type" value="Genomic_DNA"/>
</dbReference>
<evidence type="ECO:0000256" key="3">
    <source>
        <dbReference type="ARBA" id="ARBA00023012"/>
    </source>
</evidence>
<accession>A0A917ANB8</accession>
<keyword evidence="7" id="KW-1185">Reference proteome</keyword>
<dbReference type="GO" id="GO:0000155">
    <property type="term" value="F:phosphorelay sensor kinase activity"/>
    <property type="evidence" value="ECO:0007669"/>
    <property type="project" value="InterPro"/>
</dbReference>
<dbReference type="PANTHER" id="PTHR24421">
    <property type="entry name" value="NITRATE/NITRITE SENSOR PROTEIN NARX-RELATED"/>
    <property type="match status" value="1"/>
</dbReference>